<sequence>MPNALPGKAIGECRQESGQEGEPPERDPERRRAPRFSRINALM</sequence>
<protein>
    <submittedName>
        <fullName evidence="2">Uncharacterized protein</fullName>
    </submittedName>
</protein>
<evidence type="ECO:0000313" key="3">
    <source>
        <dbReference type="Proteomes" id="UP000198284"/>
    </source>
</evidence>
<reference evidence="2 3" key="1">
    <citation type="submission" date="2017-06" db="EMBL/GenBank/DDBJ databases">
        <authorList>
            <person name="Kim H.J."/>
            <person name="Triplett B.A."/>
        </authorList>
    </citation>
    <scope>NUCLEOTIDE SEQUENCE [LARGE SCALE GENOMIC DNA]</scope>
    <source>
        <strain evidence="2 3">U15</strain>
    </source>
</reference>
<accession>A0A239DKS4</accession>
<keyword evidence="3" id="KW-1185">Reference proteome</keyword>
<proteinExistence type="predicted"/>
<name>A0A239DKS4_9BURK</name>
<dbReference type="Proteomes" id="UP000198284">
    <property type="component" value="Unassembled WGS sequence"/>
</dbReference>
<dbReference type="EMBL" id="FZOT01000002">
    <property type="protein sequence ID" value="SNS33225.1"/>
    <property type="molecule type" value="Genomic_DNA"/>
</dbReference>
<gene>
    <name evidence="2" type="ORF">SAMN06265795_102252</name>
</gene>
<feature type="region of interest" description="Disordered" evidence="1">
    <location>
        <begin position="1"/>
        <end position="43"/>
    </location>
</feature>
<dbReference type="AlphaFoldDB" id="A0A239DKS4"/>
<evidence type="ECO:0000256" key="1">
    <source>
        <dbReference type="SAM" id="MobiDB-lite"/>
    </source>
</evidence>
<feature type="compositionally biased region" description="Basic and acidic residues" evidence="1">
    <location>
        <begin position="11"/>
        <end position="31"/>
    </location>
</feature>
<organism evidence="2 3">
    <name type="scientific">Noviherbaspirillum humi</name>
    <dbReference type="NCBI Taxonomy" id="1688639"/>
    <lineage>
        <taxon>Bacteria</taxon>
        <taxon>Pseudomonadati</taxon>
        <taxon>Pseudomonadota</taxon>
        <taxon>Betaproteobacteria</taxon>
        <taxon>Burkholderiales</taxon>
        <taxon>Oxalobacteraceae</taxon>
        <taxon>Noviherbaspirillum</taxon>
    </lineage>
</organism>
<evidence type="ECO:0000313" key="2">
    <source>
        <dbReference type="EMBL" id="SNS33225.1"/>
    </source>
</evidence>
<dbReference type="RefSeq" id="WP_281254978.1">
    <property type="nucleotide sequence ID" value="NZ_FZOT01000002.1"/>
</dbReference>